<protein>
    <submittedName>
        <fullName evidence="2">Uncharacterized protein</fullName>
    </submittedName>
</protein>
<feature type="non-terminal residue" evidence="2">
    <location>
        <position position="160"/>
    </location>
</feature>
<evidence type="ECO:0000313" key="2">
    <source>
        <dbReference type="EMBL" id="CAA9550478.1"/>
    </source>
</evidence>
<proteinExistence type="predicted"/>
<organism evidence="2">
    <name type="scientific">uncultured Thermomicrobiales bacterium</name>
    <dbReference type="NCBI Taxonomy" id="1645740"/>
    <lineage>
        <taxon>Bacteria</taxon>
        <taxon>Pseudomonadati</taxon>
        <taxon>Thermomicrobiota</taxon>
        <taxon>Thermomicrobia</taxon>
        <taxon>Thermomicrobiales</taxon>
        <taxon>environmental samples</taxon>
    </lineage>
</organism>
<evidence type="ECO:0000256" key="1">
    <source>
        <dbReference type="SAM" id="MobiDB-lite"/>
    </source>
</evidence>
<feature type="compositionally biased region" description="Basic and acidic residues" evidence="1">
    <location>
        <begin position="12"/>
        <end position="25"/>
    </location>
</feature>
<feature type="compositionally biased region" description="Pro residues" evidence="1">
    <location>
        <begin position="144"/>
        <end position="154"/>
    </location>
</feature>
<reference evidence="2" key="1">
    <citation type="submission" date="2020-02" db="EMBL/GenBank/DDBJ databases">
        <authorList>
            <person name="Meier V. D."/>
        </authorList>
    </citation>
    <scope>NUCLEOTIDE SEQUENCE</scope>
    <source>
        <strain evidence="2">AVDCRST_MAG19</strain>
    </source>
</reference>
<dbReference type="EMBL" id="CADCWL010000034">
    <property type="protein sequence ID" value="CAA9550478.1"/>
    <property type="molecule type" value="Genomic_DNA"/>
</dbReference>
<feature type="region of interest" description="Disordered" evidence="1">
    <location>
        <begin position="1"/>
        <end position="160"/>
    </location>
</feature>
<sequence>DDRGSGAGADGGVDRRGGNDRRREAGAGGHPPPQLVRPRPHPGALAPAPDQAGRRPVVAQLDDALGPGYPPRRRPRPDGPARLSRPRRLLPLLEPASPQRPDPGERHRRRLPALDLADRRAGARPLPQGRLRLRHRRRRRSPRPRPPGIPPPAPAVGGPV</sequence>
<feature type="compositionally biased region" description="Basic residues" evidence="1">
    <location>
        <begin position="131"/>
        <end position="143"/>
    </location>
</feature>
<feature type="compositionally biased region" description="Gly residues" evidence="1">
    <location>
        <begin position="1"/>
        <end position="11"/>
    </location>
</feature>
<accession>A0A6J4UHK1</accession>
<dbReference type="AlphaFoldDB" id="A0A6J4UHK1"/>
<gene>
    <name evidence="2" type="ORF">AVDCRST_MAG19-751</name>
</gene>
<feature type="non-terminal residue" evidence="2">
    <location>
        <position position="1"/>
    </location>
</feature>
<name>A0A6J4UHK1_9BACT</name>